<feature type="domain" description="Divergent 4Fe-4S mono-cluster" evidence="1">
    <location>
        <begin position="9"/>
        <end position="64"/>
    </location>
</feature>
<evidence type="ECO:0000259" key="1">
    <source>
        <dbReference type="Pfam" id="PF06902"/>
    </source>
</evidence>
<dbReference type="EMBL" id="MARB01000037">
    <property type="protein sequence ID" value="ODJ85757.1"/>
    <property type="molecule type" value="Genomic_DNA"/>
</dbReference>
<evidence type="ECO:0000313" key="2">
    <source>
        <dbReference type="EMBL" id="ODJ85757.1"/>
    </source>
</evidence>
<comment type="caution">
    <text evidence="2">The sequence shown here is derived from an EMBL/GenBank/DDBJ whole genome shotgun (WGS) entry which is preliminary data.</text>
</comment>
<dbReference type="Pfam" id="PF06902">
    <property type="entry name" value="Fer4_19"/>
    <property type="match status" value="1"/>
</dbReference>
<keyword evidence="3" id="KW-1185">Reference proteome</keyword>
<dbReference type="RefSeq" id="WP_069128357.1">
    <property type="nucleotide sequence ID" value="NZ_MARB01000037.1"/>
</dbReference>
<organism evidence="2 3">
    <name type="scientific">Candidatus Thiodiazotropha endolucinida</name>
    <dbReference type="NCBI Taxonomy" id="1655433"/>
    <lineage>
        <taxon>Bacteria</taxon>
        <taxon>Pseudomonadati</taxon>
        <taxon>Pseudomonadota</taxon>
        <taxon>Gammaproteobacteria</taxon>
        <taxon>Chromatiales</taxon>
        <taxon>Sedimenticolaceae</taxon>
        <taxon>Candidatus Thiodiazotropha</taxon>
    </lineage>
</organism>
<dbReference type="InterPro" id="IPR010693">
    <property type="entry name" value="Divergent_4Fe-4S_mono-cluster"/>
</dbReference>
<accession>A0A7Z0VHM3</accession>
<protein>
    <recommendedName>
        <fullName evidence="1">Divergent 4Fe-4S mono-cluster domain-containing protein</fullName>
    </recommendedName>
</protein>
<name>A0A7Z0VHM3_9GAMM</name>
<dbReference type="OrthoDB" id="9798157at2"/>
<reference evidence="2 3" key="1">
    <citation type="submission" date="2016-06" db="EMBL/GenBank/DDBJ databases">
        <title>Genome sequence of endosymbiont of Candidatus Endolucinida thiodiazotropha.</title>
        <authorList>
            <person name="Poehlein A."/>
            <person name="Koenig S."/>
            <person name="Heiden S.E."/>
            <person name="Thuermer A."/>
            <person name="Voget S."/>
            <person name="Daniel R."/>
            <person name="Markert S."/>
            <person name="Gros O."/>
            <person name="Schweder T."/>
        </authorList>
    </citation>
    <scope>NUCLEOTIDE SEQUENCE [LARGE SCALE GENOMIC DNA]</scope>
    <source>
        <strain evidence="2 3">COS</strain>
    </source>
</reference>
<proteinExistence type="predicted"/>
<gene>
    <name evidence="2" type="ORF">CODIS_40490</name>
</gene>
<dbReference type="Proteomes" id="UP000094769">
    <property type="component" value="Unassembled WGS sequence"/>
</dbReference>
<sequence length="88" mass="9873">MGKKQVFLYTGTEIDVEWDERLCIHIGECGNSKGELFIAGRDPWCQPDLSPLSEVKDIVERCPSRLLIFTRRQPSNSFGGVITAQSSD</sequence>
<dbReference type="AlphaFoldDB" id="A0A7Z0VHM3"/>
<evidence type="ECO:0000313" key="3">
    <source>
        <dbReference type="Proteomes" id="UP000094769"/>
    </source>
</evidence>